<evidence type="ECO:0000313" key="2">
    <source>
        <dbReference type="EMBL" id="RDJ02765.1"/>
    </source>
</evidence>
<evidence type="ECO:0000256" key="1">
    <source>
        <dbReference type="SAM" id="Phobius"/>
    </source>
</evidence>
<dbReference type="Pfam" id="PF06966">
    <property type="entry name" value="DUF1295"/>
    <property type="match status" value="1"/>
</dbReference>
<feature type="transmembrane region" description="Helical" evidence="1">
    <location>
        <begin position="60"/>
        <end position="80"/>
    </location>
</feature>
<name>A0A370KEX2_9HYPH</name>
<gene>
    <name evidence="2" type="ORF">B5K06_31900</name>
</gene>
<comment type="caution">
    <text evidence="2">The sequence shown here is derived from an EMBL/GenBank/DDBJ whole genome shotgun (WGS) entry which is preliminary data.</text>
</comment>
<dbReference type="PANTHER" id="PTHR32251:SF17">
    <property type="entry name" value="STEROID 5-ALPHA REDUCTASE C-TERMINAL DOMAIN-CONTAINING PROTEIN"/>
    <property type="match status" value="1"/>
</dbReference>
<feature type="transmembrane region" description="Helical" evidence="1">
    <location>
        <begin position="117"/>
        <end position="138"/>
    </location>
</feature>
<protein>
    <recommendedName>
        <fullName evidence="4">DUF1295 domain-containing protein</fullName>
    </recommendedName>
</protein>
<dbReference type="Proteomes" id="UP000254939">
    <property type="component" value="Unassembled WGS sequence"/>
</dbReference>
<dbReference type="AlphaFoldDB" id="A0A370KEX2"/>
<dbReference type="EMBL" id="NAAC01000046">
    <property type="protein sequence ID" value="RDJ02765.1"/>
    <property type="molecule type" value="Genomic_DNA"/>
</dbReference>
<sequence length="319" mass="35395">MQFLALGLEPMVFVPILRRPRLPGLAPNKFHETLKFDEPFCRSSVNAFGYAFGEDRKLNYLPLVGIAIGISLAMAIAWMIQRATNRSGWIDSIWAFTVGLAGAAAALASYGTFQRRLAIAVLVLIWSVRLGFHIAARMHGKDDDPRYRSLIDGWGSSAGWRLFVFLQIQAVAAVVLTVSVFVAASESGVFPGRLDMVAIALALLAIGGEALADYQLARFRGTVEARSQICEQGLWRYSRHPNYFFEWLFWCSLPVFALHGPAVIAASAAPILMYWLLVHVSGIPPLEDHMERSRGELFRELKRRVNSFFPGLPKGGAQK</sequence>
<reference evidence="2 3" key="1">
    <citation type="submission" date="2017-03" db="EMBL/GenBank/DDBJ databases">
        <title>Genome analysis of Rhizobial strains effectives or ineffectives for nitrogen fixation isolated from bean seeds.</title>
        <authorList>
            <person name="Peralta H."/>
            <person name="Aguilar-Vera A."/>
            <person name="Mora Y."/>
            <person name="Vargas-Lagunas C."/>
            <person name="Girard L."/>
            <person name="Mora J."/>
        </authorList>
    </citation>
    <scope>NUCLEOTIDE SEQUENCE [LARGE SCALE GENOMIC DNA]</scope>
    <source>
        <strain evidence="2 3">CCGM3</strain>
    </source>
</reference>
<evidence type="ECO:0008006" key="4">
    <source>
        <dbReference type="Google" id="ProtNLM"/>
    </source>
</evidence>
<dbReference type="GO" id="GO:0016020">
    <property type="term" value="C:membrane"/>
    <property type="evidence" value="ECO:0007669"/>
    <property type="project" value="TreeGrafter"/>
</dbReference>
<proteinExistence type="predicted"/>
<dbReference type="OrthoDB" id="9779233at2"/>
<feature type="transmembrane region" description="Helical" evidence="1">
    <location>
        <begin position="92"/>
        <end position="111"/>
    </location>
</feature>
<feature type="transmembrane region" description="Helical" evidence="1">
    <location>
        <begin position="159"/>
        <end position="184"/>
    </location>
</feature>
<dbReference type="Gene3D" id="1.20.120.1630">
    <property type="match status" value="1"/>
</dbReference>
<feature type="transmembrane region" description="Helical" evidence="1">
    <location>
        <begin position="247"/>
        <end position="277"/>
    </location>
</feature>
<evidence type="ECO:0000313" key="3">
    <source>
        <dbReference type="Proteomes" id="UP000254939"/>
    </source>
</evidence>
<accession>A0A370KEX2</accession>
<keyword evidence="1" id="KW-1133">Transmembrane helix</keyword>
<feature type="transmembrane region" description="Helical" evidence="1">
    <location>
        <begin position="196"/>
        <end position="216"/>
    </location>
</feature>
<keyword evidence="1" id="KW-0812">Transmembrane</keyword>
<dbReference type="InterPro" id="IPR010721">
    <property type="entry name" value="UstE-like"/>
</dbReference>
<dbReference type="RefSeq" id="WP_114715901.1">
    <property type="nucleotide sequence ID" value="NZ_KZ857269.1"/>
</dbReference>
<keyword evidence="1" id="KW-0472">Membrane</keyword>
<dbReference type="PANTHER" id="PTHR32251">
    <property type="entry name" value="3-OXO-5-ALPHA-STEROID 4-DEHYDROGENASE"/>
    <property type="match status" value="1"/>
</dbReference>
<organism evidence="2 3">
    <name type="scientific">Rhizobium grahamii</name>
    <dbReference type="NCBI Taxonomy" id="1120045"/>
    <lineage>
        <taxon>Bacteria</taxon>
        <taxon>Pseudomonadati</taxon>
        <taxon>Pseudomonadota</taxon>
        <taxon>Alphaproteobacteria</taxon>
        <taxon>Hyphomicrobiales</taxon>
        <taxon>Rhizobiaceae</taxon>
        <taxon>Rhizobium/Agrobacterium group</taxon>
        <taxon>Rhizobium</taxon>
    </lineage>
</organism>